<sequence>MGHVVGVDIGGTFTDCIIVGDGGQLTIGKAPSTPPDFETGFIDAIAAAGHHVGIPLEQLVAEADGIFHGCTVGTNALVENRTAKVGLLTTRGHRDAIAIMRGGQRLWSAPPDYIAHLAAHTKDAPLLPKDMIEEVDERIAFDGAVVVELDEAGAVAAIRRLVDTGAEAIAISCIWSVANPVHEERLVELVAEHAPGTFISVASEVVNRTGEYERTTAAVINALVGSVVQDYLERVEGRLKELGFGRPLQVMTCAGGVVAASEARRRPILTMHSGPVGGLIGAGALAAAAGGDGGAGDVITADMGGTTLDVGVLRGGVPIQRPTTWHGQYEYFIPTLDVQSIGAGGGSIVRYDEQLSTLRVGPQSAGARPGPACYGRGGELATVTDADLVVGYIDPQKFLSGEMVLQEDAARRALAAAGAAVGFDDEQTATAALRIVESQMADAIRVASVQQGYDPRGFSLFAFGGAGPLHGAALARQLGIRRVVIPLSDLASGWSAFGVASADVLVVEDFAVSLTSPFSADELKSLWPQIEEHAMARMTAQGVPADAVVIERATEMRYRGQVNEVEVPAPGGDYDDAKVQELIGAFEVEYSRLFGEGTGYAAAGMAITRLMVRARASAGDFTIQTMSDGADAPLEPIGERGVVGPRGRAPVAVYDGALMRPGHQVTGPAIVEFPDTSVVVPDAATVGMDPFGSVVVDLHQEGEGR</sequence>
<evidence type="ECO:0000313" key="5">
    <source>
        <dbReference type="Proteomes" id="UP000321805"/>
    </source>
</evidence>
<dbReference type="RefSeq" id="WP_146923014.1">
    <property type="nucleotide sequence ID" value="NZ_CP042430.1"/>
</dbReference>
<feature type="domain" description="Acetophenone carboxylase-like C-terminal" evidence="3">
    <location>
        <begin position="520"/>
        <end position="690"/>
    </location>
</feature>
<dbReference type="Proteomes" id="UP000321805">
    <property type="component" value="Chromosome"/>
</dbReference>
<keyword evidence="5" id="KW-1185">Reference proteome</keyword>
<dbReference type="Pfam" id="PF19278">
    <property type="entry name" value="Hydant_A_C"/>
    <property type="match status" value="1"/>
</dbReference>
<dbReference type="Pfam" id="PF05378">
    <property type="entry name" value="Hydant_A_N"/>
    <property type="match status" value="1"/>
</dbReference>
<dbReference type="PANTHER" id="PTHR11365">
    <property type="entry name" value="5-OXOPROLINASE RELATED"/>
    <property type="match status" value="1"/>
</dbReference>
<proteinExistence type="predicted"/>
<dbReference type="GO" id="GO:0005829">
    <property type="term" value="C:cytosol"/>
    <property type="evidence" value="ECO:0007669"/>
    <property type="project" value="TreeGrafter"/>
</dbReference>
<dbReference type="InterPro" id="IPR002821">
    <property type="entry name" value="Hydantoinase_A"/>
</dbReference>
<evidence type="ECO:0000313" key="4">
    <source>
        <dbReference type="EMBL" id="QEC50412.1"/>
    </source>
</evidence>
<name>A0A5B8UCM9_9ACTN</name>
<dbReference type="EMBL" id="CP042430">
    <property type="protein sequence ID" value="QEC50412.1"/>
    <property type="molecule type" value="Genomic_DNA"/>
</dbReference>
<organism evidence="4 5">
    <name type="scientific">Baekduia soli</name>
    <dbReference type="NCBI Taxonomy" id="496014"/>
    <lineage>
        <taxon>Bacteria</taxon>
        <taxon>Bacillati</taxon>
        <taxon>Actinomycetota</taxon>
        <taxon>Thermoleophilia</taxon>
        <taxon>Solirubrobacterales</taxon>
        <taxon>Baekduiaceae</taxon>
        <taxon>Baekduia</taxon>
    </lineage>
</organism>
<dbReference type="InterPro" id="IPR045079">
    <property type="entry name" value="Oxoprolinase-like"/>
</dbReference>
<dbReference type="OrthoDB" id="9768323at2"/>
<reference evidence="4 5" key="1">
    <citation type="journal article" date="2018" name="J. Microbiol.">
        <title>Baekduia soli gen. nov., sp. nov., a novel bacterium isolated from the soil of Baekdu Mountain and proposal of a novel family name, Baekduiaceae fam. nov.</title>
        <authorList>
            <person name="An D.S."/>
            <person name="Siddiqi M.Z."/>
            <person name="Kim K.H."/>
            <person name="Yu H.S."/>
            <person name="Im W.T."/>
        </authorList>
    </citation>
    <scope>NUCLEOTIDE SEQUENCE [LARGE SCALE GENOMIC DNA]</scope>
    <source>
        <strain evidence="4 5">BR7-21</strain>
    </source>
</reference>
<protein>
    <submittedName>
        <fullName evidence="4">Hydantoinase/oxoprolinase family protein</fullName>
    </submittedName>
</protein>
<gene>
    <name evidence="4" type="ORF">FSW04_24375</name>
</gene>
<dbReference type="InterPro" id="IPR043129">
    <property type="entry name" value="ATPase_NBD"/>
</dbReference>
<accession>A0A5B8UCM9</accession>
<dbReference type="Pfam" id="PF01968">
    <property type="entry name" value="Hydantoinase_A"/>
    <property type="match status" value="1"/>
</dbReference>
<dbReference type="InterPro" id="IPR049517">
    <property type="entry name" value="ACX-like_C"/>
</dbReference>
<dbReference type="GO" id="GO:0017168">
    <property type="term" value="F:5-oxoprolinase (ATP-hydrolyzing) activity"/>
    <property type="evidence" value="ECO:0007669"/>
    <property type="project" value="TreeGrafter"/>
</dbReference>
<dbReference type="KEGG" id="bsol:FSW04_24375"/>
<dbReference type="SUPFAM" id="SSF53067">
    <property type="entry name" value="Actin-like ATPase domain"/>
    <property type="match status" value="1"/>
</dbReference>
<feature type="domain" description="Hydantoinase/oxoprolinase N-terminal" evidence="2">
    <location>
        <begin position="5"/>
        <end position="192"/>
    </location>
</feature>
<evidence type="ECO:0000259" key="2">
    <source>
        <dbReference type="Pfam" id="PF05378"/>
    </source>
</evidence>
<dbReference type="GO" id="GO:0006749">
    <property type="term" value="P:glutathione metabolic process"/>
    <property type="evidence" value="ECO:0007669"/>
    <property type="project" value="TreeGrafter"/>
</dbReference>
<feature type="domain" description="Hydantoinase A/oxoprolinase" evidence="1">
    <location>
        <begin position="214"/>
        <end position="505"/>
    </location>
</feature>
<evidence type="ECO:0000259" key="1">
    <source>
        <dbReference type="Pfam" id="PF01968"/>
    </source>
</evidence>
<dbReference type="AlphaFoldDB" id="A0A5B8UCM9"/>
<evidence type="ECO:0000259" key="3">
    <source>
        <dbReference type="Pfam" id="PF19278"/>
    </source>
</evidence>
<dbReference type="PANTHER" id="PTHR11365:SF23">
    <property type="entry name" value="HYPOTHETICAL 5-OXOPROLINASE (EUROFUNG)-RELATED"/>
    <property type="match status" value="1"/>
</dbReference>
<dbReference type="InterPro" id="IPR008040">
    <property type="entry name" value="Hydant_A_N"/>
</dbReference>